<keyword evidence="3" id="KW-1185">Reference proteome</keyword>
<accession>A0ABQ0E134</accession>
<dbReference type="RefSeq" id="WP_411915246.1">
    <property type="nucleotide sequence ID" value="NZ_BAAFSF010000001.1"/>
</dbReference>
<organism evidence="2 3">
    <name type="scientific">Porphyromonas miyakawae</name>
    <dbReference type="NCBI Taxonomy" id="3137470"/>
    <lineage>
        <taxon>Bacteria</taxon>
        <taxon>Pseudomonadati</taxon>
        <taxon>Bacteroidota</taxon>
        <taxon>Bacteroidia</taxon>
        <taxon>Bacteroidales</taxon>
        <taxon>Porphyromonadaceae</taxon>
        <taxon>Porphyromonas</taxon>
    </lineage>
</organism>
<dbReference type="EMBL" id="BAAFSF010000001">
    <property type="protein sequence ID" value="GAB1251435.1"/>
    <property type="molecule type" value="Genomic_DNA"/>
</dbReference>
<sequence>MLDEKRLQRIREMAERMNALDALYARASALVEEVEQAEEEFKLLEQYYYGAWQKDYQASCRGEVPEDVPQSVLSEDLSYETLTNHDELGRCFLAMAYKMLCSRE</sequence>
<reference evidence="2 3" key="1">
    <citation type="journal article" date="2025" name="Int. J. Syst. Evol. Microbiol.">
        <title>Desulfovibrio falkowii sp. nov., Porphyromonas miyakawae sp. nov., Mediterraneibacter flintii sp. nov. and Owariibacterium komagatae gen. nov., sp. nov., isolated from human faeces.</title>
        <authorList>
            <person name="Hamaguchi T."/>
            <person name="Ohara M."/>
            <person name="Hisatomi A."/>
            <person name="Sekiguchi K."/>
            <person name="Takeda J.I."/>
            <person name="Ueyama J."/>
            <person name="Ito M."/>
            <person name="Nishiwaki H."/>
            <person name="Ogi T."/>
            <person name="Hirayama M."/>
            <person name="Ohkuma M."/>
            <person name="Sakamoto M."/>
            <person name="Ohno K."/>
        </authorList>
    </citation>
    <scope>NUCLEOTIDE SEQUENCE [LARGE SCALE GENOMIC DNA]</scope>
    <source>
        <strain evidence="2 3">13CB11C</strain>
    </source>
</reference>
<evidence type="ECO:0008006" key="4">
    <source>
        <dbReference type="Google" id="ProtNLM"/>
    </source>
</evidence>
<dbReference type="InterPro" id="IPR025384">
    <property type="entry name" value="DUF4298"/>
</dbReference>
<evidence type="ECO:0000313" key="3">
    <source>
        <dbReference type="Proteomes" id="UP001628220"/>
    </source>
</evidence>
<evidence type="ECO:0000256" key="1">
    <source>
        <dbReference type="SAM" id="Coils"/>
    </source>
</evidence>
<evidence type="ECO:0000313" key="2">
    <source>
        <dbReference type="EMBL" id="GAB1251435.1"/>
    </source>
</evidence>
<feature type="coiled-coil region" evidence="1">
    <location>
        <begin position="17"/>
        <end position="47"/>
    </location>
</feature>
<comment type="caution">
    <text evidence="2">The sequence shown here is derived from an EMBL/GenBank/DDBJ whole genome shotgun (WGS) entry which is preliminary data.</text>
</comment>
<protein>
    <recommendedName>
        <fullName evidence="4">DUF4298 domain-containing protein</fullName>
    </recommendedName>
</protein>
<dbReference type="Pfam" id="PF14131">
    <property type="entry name" value="DUF4298"/>
    <property type="match status" value="1"/>
</dbReference>
<name>A0ABQ0E134_9PORP</name>
<dbReference type="Proteomes" id="UP001628220">
    <property type="component" value="Unassembled WGS sequence"/>
</dbReference>
<proteinExistence type="predicted"/>
<keyword evidence="1" id="KW-0175">Coiled coil</keyword>
<gene>
    <name evidence="2" type="ORF">Tsumi_05390</name>
</gene>